<keyword evidence="2" id="KW-1185">Reference proteome</keyword>
<organism evidence="1 2">
    <name type="scientific">Pseudomarimonas arenosa</name>
    <dbReference type="NCBI Taxonomy" id="2774145"/>
    <lineage>
        <taxon>Bacteria</taxon>
        <taxon>Pseudomonadati</taxon>
        <taxon>Pseudomonadota</taxon>
        <taxon>Gammaproteobacteria</taxon>
        <taxon>Lysobacterales</taxon>
        <taxon>Lysobacteraceae</taxon>
        <taxon>Pseudomarimonas</taxon>
    </lineage>
</organism>
<proteinExistence type="predicted"/>
<evidence type="ECO:0000313" key="2">
    <source>
        <dbReference type="Proteomes" id="UP000613768"/>
    </source>
</evidence>
<dbReference type="RefSeq" id="WP_192031665.1">
    <property type="nucleotide sequence ID" value="NZ_JACYTR010000103.1"/>
</dbReference>
<comment type="caution">
    <text evidence="1">The sequence shown here is derived from an EMBL/GenBank/DDBJ whole genome shotgun (WGS) entry which is preliminary data.</text>
</comment>
<evidence type="ECO:0000313" key="1">
    <source>
        <dbReference type="EMBL" id="MBD8528248.1"/>
    </source>
</evidence>
<name>A0AAW3ZRB5_9GAMM</name>
<dbReference type="Proteomes" id="UP000613768">
    <property type="component" value="Unassembled WGS sequence"/>
</dbReference>
<protein>
    <submittedName>
        <fullName evidence="1">Uncharacterized protein</fullName>
    </submittedName>
</protein>
<reference evidence="1 2" key="1">
    <citation type="submission" date="2020-09" db="EMBL/GenBank/DDBJ databases">
        <title>Pseudoxanthomonas sp. CAU 1598 isolated from sand of Yaerae Beach.</title>
        <authorList>
            <person name="Kim W."/>
        </authorList>
    </citation>
    <scope>NUCLEOTIDE SEQUENCE [LARGE SCALE GENOMIC DNA]</scope>
    <source>
        <strain evidence="1 2">CAU 1598</strain>
    </source>
</reference>
<dbReference type="AlphaFoldDB" id="A0AAW3ZRB5"/>
<gene>
    <name evidence="1" type="ORF">IFO71_21070</name>
</gene>
<accession>A0AAW3ZRB5</accession>
<sequence length="125" mass="13390">MTRLVLFISLFLVAACSKTETVELPNGYKIWAMNPKEIYLSNAANELVVGFAIANVGVDGDLVVVECVDATPATSPNGYLNQKGYSLVNTSSGSIETGLTLPDVERRALEVGFDLAALKPVSDYF</sequence>
<dbReference type="PROSITE" id="PS51257">
    <property type="entry name" value="PROKAR_LIPOPROTEIN"/>
    <property type="match status" value="1"/>
</dbReference>
<dbReference type="EMBL" id="JACYTR010000103">
    <property type="protein sequence ID" value="MBD8528248.1"/>
    <property type="molecule type" value="Genomic_DNA"/>
</dbReference>